<feature type="transmembrane region" description="Helical" evidence="12">
    <location>
        <begin position="563"/>
        <end position="582"/>
    </location>
</feature>
<dbReference type="Pfam" id="PF01151">
    <property type="entry name" value="ELO"/>
    <property type="match status" value="1"/>
</dbReference>
<feature type="transmembrane region" description="Helical" evidence="12">
    <location>
        <begin position="200"/>
        <end position="220"/>
    </location>
</feature>
<gene>
    <name evidence="14" type="ORF">RDWZM_005776</name>
</gene>
<dbReference type="Pfam" id="PF13906">
    <property type="entry name" value="AA_permease_C"/>
    <property type="match status" value="1"/>
</dbReference>
<evidence type="ECO:0000256" key="12">
    <source>
        <dbReference type="SAM" id="Phobius"/>
    </source>
</evidence>
<feature type="transmembrane region" description="Helical" evidence="12">
    <location>
        <begin position="369"/>
        <end position="390"/>
    </location>
</feature>
<keyword evidence="4" id="KW-0808">Transferase</keyword>
<feature type="region of interest" description="Disordered" evidence="11">
    <location>
        <begin position="1040"/>
        <end position="1062"/>
    </location>
</feature>
<feature type="transmembrane region" description="Helical" evidence="12">
    <location>
        <begin position="40"/>
        <end position="61"/>
    </location>
</feature>
<feature type="region of interest" description="Disordered" evidence="11">
    <location>
        <begin position="432"/>
        <end position="462"/>
    </location>
</feature>
<dbReference type="AlphaFoldDB" id="A0A9Q0M6L8"/>
<evidence type="ECO:0000256" key="4">
    <source>
        <dbReference type="ARBA" id="ARBA00022679"/>
    </source>
</evidence>
<feature type="compositionally biased region" description="Low complexity" evidence="11">
    <location>
        <begin position="1040"/>
        <end position="1049"/>
    </location>
</feature>
<evidence type="ECO:0000256" key="7">
    <source>
        <dbReference type="ARBA" id="ARBA00022989"/>
    </source>
</evidence>
<dbReference type="GO" id="GO:0005886">
    <property type="term" value="C:plasma membrane"/>
    <property type="evidence" value="ECO:0007669"/>
    <property type="project" value="TreeGrafter"/>
</dbReference>
<evidence type="ECO:0000256" key="9">
    <source>
        <dbReference type="ARBA" id="ARBA00023136"/>
    </source>
</evidence>
<dbReference type="Gene3D" id="1.20.1740.10">
    <property type="entry name" value="Amino acid/polyamine transporter I"/>
    <property type="match status" value="1"/>
</dbReference>
<dbReference type="EMBL" id="JAPWDV010000002">
    <property type="protein sequence ID" value="KAJ6219964.1"/>
    <property type="molecule type" value="Genomic_DNA"/>
</dbReference>
<dbReference type="GO" id="GO:0015171">
    <property type="term" value="F:amino acid transmembrane transporter activity"/>
    <property type="evidence" value="ECO:0007669"/>
    <property type="project" value="TreeGrafter"/>
</dbReference>
<dbReference type="InterPro" id="IPR002293">
    <property type="entry name" value="AA/rel_permease1"/>
</dbReference>
<feature type="transmembrane region" description="Helical" evidence="12">
    <location>
        <begin position="174"/>
        <end position="193"/>
    </location>
</feature>
<feature type="transmembrane region" description="Helical" evidence="12">
    <location>
        <begin position="836"/>
        <end position="855"/>
    </location>
</feature>
<feature type="transmembrane region" description="Helical" evidence="12">
    <location>
        <begin position="232"/>
        <end position="252"/>
    </location>
</feature>
<dbReference type="PANTHER" id="PTHR43243">
    <property type="entry name" value="INNER MEMBRANE TRANSPORTER YGJI-RELATED"/>
    <property type="match status" value="1"/>
</dbReference>
<dbReference type="InterPro" id="IPR002076">
    <property type="entry name" value="ELO_fam"/>
</dbReference>
<keyword evidence="9 12" id="KW-0472">Membrane</keyword>
<evidence type="ECO:0000256" key="11">
    <source>
        <dbReference type="SAM" id="MobiDB-lite"/>
    </source>
</evidence>
<protein>
    <recommendedName>
        <fullName evidence="13">Inhibitor of growth protein N-terminal histone-binding domain-containing protein</fullName>
    </recommendedName>
</protein>
<feature type="transmembrane region" description="Helical" evidence="12">
    <location>
        <begin position="1008"/>
        <end position="1027"/>
    </location>
</feature>
<dbReference type="Gene3D" id="6.10.140.1740">
    <property type="match status" value="1"/>
</dbReference>
<dbReference type="PROSITE" id="PS01188">
    <property type="entry name" value="ELO"/>
    <property type="match status" value="1"/>
</dbReference>
<dbReference type="InterPro" id="IPR029485">
    <property type="entry name" value="CAT_C"/>
</dbReference>
<dbReference type="CDD" id="cd16859">
    <property type="entry name" value="ING_ING4_5"/>
    <property type="match status" value="1"/>
</dbReference>
<feature type="transmembrane region" description="Helical" evidence="12">
    <location>
        <begin position="908"/>
        <end position="927"/>
    </location>
</feature>
<feature type="region of interest" description="Disordered" evidence="11">
    <location>
        <begin position="697"/>
        <end position="743"/>
    </location>
</feature>
<feature type="transmembrane region" description="Helical" evidence="12">
    <location>
        <begin position="396"/>
        <end position="417"/>
    </location>
</feature>
<dbReference type="InterPro" id="IPR030457">
    <property type="entry name" value="ELO_CS"/>
</dbReference>
<dbReference type="GO" id="GO:0006633">
    <property type="term" value="P:fatty acid biosynthetic process"/>
    <property type="evidence" value="ECO:0007669"/>
    <property type="project" value="UniProtKB-KW"/>
</dbReference>
<keyword evidence="10" id="KW-0275">Fatty acid biosynthesis</keyword>
<dbReference type="GO" id="GO:0009922">
    <property type="term" value="F:fatty acid elongase activity"/>
    <property type="evidence" value="ECO:0007669"/>
    <property type="project" value="InterPro"/>
</dbReference>
<keyword evidence="15" id="KW-1185">Reference proteome</keyword>
<keyword evidence="8" id="KW-0443">Lipid metabolism</keyword>
<evidence type="ECO:0000256" key="5">
    <source>
        <dbReference type="ARBA" id="ARBA00022692"/>
    </source>
</evidence>
<dbReference type="PANTHER" id="PTHR43243:SF4">
    <property type="entry name" value="CATIONIC AMINO ACID TRANSPORTER 4"/>
    <property type="match status" value="1"/>
</dbReference>
<evidence type="ECO:0000256" key="3">
    <source>
        <dbReference type="ARBA" id="ARBA00022516"/>
    </source>
</evidence>
<reference evidence="14" key="1">
    <citation type="submission" date="2022-12" db="EMBL/GenBank/DDBJ databases">
        <title>Genome assemblies of Blomia tropicalis.</title>
        <authorList>
            <person name="Cui Y."/>
        </authorList>
    </citation>
    <scope>NUCLEOTIDE SEQUENCE</scope>
    <source>
        <tissue evidence="14">Adult mites</tissue>
    </source>
</reference>
<keyword evidence="3" id="KW-0444">Lipid biosynthesis</keyword>
<feature type="transmembrane region" description="Helical" evidence="12">
    <location>
        <begin position="273"/>
        <end position="299"/>
    </location>
</feature>
<comment type="subcellular location">
    <subcellularLocation>
        <location evidence="1">Membrane</location>
        <topology evidence="1">Multi-pass membrane protein</topology>
    </subcellularLocation>
</comment>
<feature type="transmembrane region" description="Helical" evidence="12">
    <location>
        <begin position="805"/>
        <end position="824"/>
    </location>
</feature>
<feature type="domain" description="Inhibitor of growth protein N-terminal histone-binding" evidence="13">
    <location>
        <begin position="595"/>
        <end position="671"/>
    </location>
</feature>
<evidence type="ECO:0000256" key="6">
    <source>
        <dbReference type="ARBA" id="ARBA00022832"/>
    </source>
</evidence>
<evidence type="ECO:0000256" key="2">
    <source>
        <dbReference type="ARBA" id="ARBA00022448"/>
    </source>
</evidence>
<name>A0A9Q0M6L8_BLOTA</name>
<sequence>MTNLQAQIGSFMGDIWHRTQRTKSGQSSDDLMETQLRRCLTTLDIILLGIGHMVGSGAYVITSSVAKNIAGPAIVLSYIISGLAAFLCALCYAEFSSRYPKCGSAYSYTYIALGEVWAFIVGWNMILENVIGIAAVSRACSAYLDSTIGGEIKNYTNQWYTPVLGEDITHNMDLMAGLIALGFAIFLTCGMRVTTYINNAFSVINIIAIVIIITVGGYFSDWSNWTNVPGGFMPFGWKGVFAGSASCFYAYVGFDSIATSGEEAKDPQRSIPFATFVSMICATISYVGVSIVMTLMVPYNQIADESGLPDALGIHGAVWAKFAVIIGACCGMATVLIGTIYSLSRVVYSISSDGLLFPWMSYINTKTQIPLQAMFFFTGFGMLLAIFIDITTLVEMMSIGTLIAYLVVSASIIVVRYKKDVDDITKIVSPTSKPFDDEDDDGDAEHRVQDSSNGNRNNEDDEHEKLLHEHETKYDSIRSAFGDIINSKVILECLDQYFRESLVPVCVSSIVVLSALFCLTCKLFNKDIDDKLIAFLLSMIGTFLIIIVWVIHMQEQNTEKLRYKVPFVPILPVVSIFFNVSLIVNLNWLTWMRFILWMILEFLMVVDKKSEEYLEDVGSLSPTTKSKRYDEIKLLFDKAANLTEEKKQLAQQAYNIVDKQIQQLDIELAKFGTSEPVETDDIEFQESKETIQLSNEKLTNRKKKTKTNKNEKSESKVLVKNNLETNKKNKNKNSVNDSDSKESIDKNKKKILITRPELCLNMEIDPRMTLSGHHSLVYKECEPSFAIIDWELNTSLKWMQEYWHYTGYVSIIYMLVIYSIQQFMRTRDPFKLRKCLTLWNIGLALFSGIGSITMCREMYDALYLNSLDHSVCVASTNTKAQYWMWLFALSKIFELGDTVFIVLRKQKLIFLHWFHHILALVYTWYSYGQNISLGRWFVTMNLVVHTLMYGYYALRALQIYIPRQIAMLVTSLQIIQMIFGFYVSSYAFHAKLTGAYCDIPMKTATFGFFVYVIFFLLFANLFINNYIRSMSKAWKLSSSSSSKSLKSSLPTPAEHDKMGKQL</sequence>
<keyword evidence="6" id="KW-0276">Fatty acid metabolism</keyword>
<evidence type="ECO:0000256" key="1">
    <source>
        <dbReference type="ARBA" id="ARBA00004141"/>
    </source>
</evidence>
<feature type="transmembrane region" description="Helical" evidence="12">
    <location>
        <begin position="73"/>
        <end position="93"/>
    </location>
</feature>
<feature type="transmembrane region" description="Helical" evidence="12">
    <location>
        <begin position="966"/>
        <end position="988"/>
    </location>
</feature>
<feature type="transmembrane region" description="Helical" evidence="12">
    <location>
        <begin position="531"/>
        <end position="551"/>
    </location>
</feature>
<dbReference type="InterPro" id="IPR024610">
    <property type="entry name" value="ING_N_histone-binding"/>
</dbReference>
<evidence type="ECO:0000313" key="15">
    <source>
        <dbReference type="Proteomes" id="UP001142055"/>
    </source>
</evidence>
<dbReference type="Proteomes" id="UP001142055">
    <property type="component" value="Chromosome 2"/>
</dbReference>
<dbReference type="Pfam" id="PF12998">
    <property type="entry name" value="ING"/>
    <property type="match status" value="1"/>
</dbReference>
<feature type="transmembrane region" description="Helical" evidence="12">
    <location>
        <begin position="105"/>
        <end position="126"/>
    </location>
</feature>
<evidence type="ECO:0000313" key="14">
    <source>
        <dbReference type="EMBL" id="KAJ6219964.1"/>
    </source>
</evidence>
<feature type="compositionally biased region" description="Basic and acidic residues" evidence="11">
    <location>
        <begin position="708"/>
        <end position="717"/>
    </location>
</feature>
<evidence type="ECO:0000256" key="8">
    <source>
        <dbReference type="ARBA" id="ARBA00023098"/>
    </source>
</evidence>
<organism evidence="14 15">
    <name type="scientific">Blomia tropicalis</name>
    <name type="common">Mite</name>
    <dbReference type="NCBI Taxonomy" id="40697"/>
    <lineage>
        <taxon>Eukaryota</taxon>
        <taxon>Metazoa</taxon>
        <taxon>Ecdysozoa</taxon>
        <taxon>Arthropoda</taxon>
        <taxon>Chelicerata</taxon>
        <taxon>Arachnida</taxon>
        <taxon>Acari</taxon>
        <taxon>Acariformes</taxon>
        <taxon>Sarcoptiformes</taxon>
        <taxon>Astigmata</taxon>
        <taxon>Glycyphagoidea</taxon>
        <taxon>Echimyopodidae</taxon>
        <taxon>Blomia</taxon>
    </lineage>
</organism>
<evidence type="ECO:0000256" key="10">
    <source>
        <dbReference type="ARBA" id="ARBA00023160"/>
    </source>
</evidence>
<comment type="caution">
    <text evidence="14">The sequence shown here is derived from an EMBL/GenBank/DDBJ whole genome shotgun (WGS) entry which is preliminary data.</text>
</comment>
<feature type="transmembrane region" description="Helical" evidence="12">
    <location>
        <begin position="933"/>
        <end position="954"/>
    </location>
</feature>
<feature type="transmembrane region" description="Helical" evidence="12">
    <location>
        <begin position="319"/>
        <end position="348"/>
    </location>
</feature>
<evidence type="ECO:0000259" key="13">
    <source>
        <dbReference type="SMART" id="SM01408"/>
    </source>
</evidence>
<dbReference type="Pfam" id="PF13520">
    <property type="entry name" value="AA_permease_2"/>
    <property type="match status" value="1"/>
</dbReference>
<keyword evidence="7 12" id="KW-1133">Transmembrane helix</keyword>
<proteinExistence type="predicted"/>
<keyword evidence="2" id="KW-0813">Transport</keyword>
<accession>A0A9Q0M6L8</accession>
<dbReference type="SMART" id="SM01408">
    <property type="entry name" value="ING"/>
    <property type="match status" value="1"/>
</dbReference>
<feature type="compositionally biased region" description="Basic and acidic residues" evidence="11">
    <location>
        <begin position="1053"/>
        <end position="1062"/>
    </location>
</feature>
<keyword evidence="5 12" id="KW-0812">Transmembrane</keyword>